<keyword evidence="2" id="KW-1185">Reference proteome</keyword>
<protein>
    <submittedName>
        <fullName evidence="1">Heptaprenyl diphosphate synthase</fullName>
    </submittedName>
</protein>
<gene>
    <name evidence="1" type="ORF">E4665_09260</name>
</gene>
<dbReference type="RefSeq" id="WP_135348510.1">
    <property type="nucleotide sequence ID" value="NZ_SRJD01000009.1"/>
</dbReference>
<dbReference type="Proteomes" id="UP000298347">
    <property type="component" value="Unassembled WGS sequence"/>
</dbReference>
<comment type="caution">
    <text evidence="1">The sequence shown here is derived from an EMBL/GenBank/DDBJ whole genome shotgun (WGS) entry which is preliminary data.</text>
</comment>
<evidence type="ECO:0000313" key="1">
    <source>
        <dbReference type="EMBL" id="TGA98129.1"/>
    </source>
</evidence>
<name>A0A4Z0GM63_9BACL</name>
<accession>A0A4Z0GM63</accession>
<sequence length="262" mass="30052">MSVEQEVGIIYKQLMDDLTHPYVNSILPKPSIDKDKLLVYYMLFQTKVNREMAGVYAKSVMIAEVGLSTHETMTVAKLSMKDDIKRRQLTALSGDFYSALYYYSLARNNNTRIVKWVAQAIQIFNIEKCRLYYPKREFGWPQAIEALGSTESALVSQIASKLGLKSWIPVLSDFFLAKKLVGESRDASARTLQSFLNQYLREQLTSDPHQFRQNIEKEVLSSAERFRKSSAKAEKQTGKLADLLAYLNDQMHNYCRCMVEEG</sequence>
<organism evidence="1 2">
    <name type="scientific">Sporolactobacillus shoreae</name>
    <dbReference type="NCBI Taxonomy" id="1465501"/>
    <lineage>
        <taxon>Bacteria</taxon>
        <taxon>Bacillati</taxon>
        <taxon>Bacillota</taxon>
        <taxon>Bacilli</taxon>
        <taxon>Bacillales</taxon>
        <taxon>Sporolactobacillaceae</taxon>
        <taxon>Sporolactobacillus</taxon>
    </lineage>
</organism>
<dbReference type="Gene3D" id="1.20.120.1450">
    <property type="match status" value="1"/>
</dbReference>
<evidence type="ECO:0000313" key="2">
    <source>
        <dbReference type="Proteomes" id="UP000298347"/>
    </source>
</evidence>
<dbReference type="OrthoDB" id="2417886at2"/>
<dbReference type="EMBL" id="SRJD01000009">
    <property type="protein sequence ID" value="TGA98129.1"/>
    <property type="molecule type" value="Genomic_DNA"/>
</dbReference>
<reference evidence="1 2" key="1">
    <citation type="journal article" date="2015" name="Int. J. Syst. Evol. Microbiol.">
        <title>Sporolactobacillus shoreae sp. nov. and Sporolactobacillus spathodeae sp. nov., two spore-forming lactic acid bacteria isolated from tree barks in Thailand.</title>
        <authorList>
            <person name="Thamacharoensuk T."/>
            <person name="Kitahara M."/>
            <person name="Ohkuma M."/>
            <person name="Thongchul N."/>
            <person name="Tanasupawat S."/>
        </authorList>
    </citation>
    <scope>NUCLEOTIDE SEQUENCE [LARGE SCALE GENOMIC DNA]</scope>
    <source>
        <strain evidence="1 2">BK92</strain>
    </source>
</reference>
<dbReference type="AlphaFoldDB" id="A0A4Z0GM63"/>
<proteinExistence type="predicted"/>
<dbReference type="Pfam" id="PF07307">
    <property type="entry name" value="HEPPP_synt_1"/>
    <property type="match status" value="1"/>
</dbReference>
<dbReference type="GO" id="GO:0009234">
    <property type="term" value="P:menaquinone biosynthetic process"/>
    <property type="evidence" value="ECO:0007669"/>
    <property type="project" value="InterPro"/>
</dbReference>
<dbReference type="InterPro" id="IPR009920">
    <property type="entry name" value="HEPPP_synth_su1"/>
</dbReference>